<comment type="caution">
    <text evidence="3">The sequence shown here is derived from an EMBL/GenBank/DDBJ whole genome shotgun (WGS) entry which is preliminary data.</text>
</comment>
<evidence type="ECO:0000313" key="3">
    <source>
        <dbReference type="EMBL" id="MXY33602.1"/>
    </source>
</evidence>
<sequence length="511" mass="53337">MESVLAGIAAAITFWTVLSVVAGVALGIAIGAVPGLNAPMAIAIAVPLTMTMDPLAALGMLVGVMKGGGFGGAISATLLNTPGEPSAVATALDAHPLARHKKQPRKAMKLALYSSVVGDTCSDITLFLVAAPLAAIAIEMGRVEQTSILLASFTIIALLSGRSLLRGLIATLFGVLCALVGTIGGGLAERFTFDIVALTDGLPLAAVAIGVLAVPEVMEQIIKGRSRPPDAPVIEESAKPEDRRVSLREFWLLRWVLARGAALGTFIGALPGLGSSVAAFLSYGVAVRASRTPERFGKGAHEGIAATESANSAVNGANLIPLLTLGIPGNVTAALLVGAFIIHGIEPGPRVFLYDAVLIYGLFTTMMLANLSTFLLGNVGLRLFAKVIQVRGQILYPTVLLLCIVGVYMSSSAGLAAIYVMIAFAAIGYLMRKFDYSVVCFIIGFVLGDTFEHNLRGAVTILYRDPLGRVLEHPFAIFMVCATLVFVAFILVEQARTGRKALADPSVEPKT</sequence>
<dbReference type="EMBL" id="VXRY01000236">
    <property type="protein sequence ID" value="MXY33602.1"/>
    <property type="molecule type" value="Genomic_DNA"/>
</dbReference>
<feature type="transmembrane region" description="Helical" evidence="1">
    <location>
        <begin position="399"/>
        <end position="427"/>
    </location>
</feature>
<feature type="domain" description="DUF112" evidence="2">
    <location>
        <begin position="18"/>
        <end position="443"/>
    </location>
</feature>
<feature type="transmembrane region" description="Helical" evidence="1">
    <location>
        <begin position="193"/>
        <end position="215"/>
    </location>
</feature>
<evidence type="ECO:0000259" key="2">
    <source>
        <dbReference type="Pfam" id="PF01970"/>
    </source>
</evidence>
<feature type="transmembrane region" description="Helical" evidence="1">
    <location>
        <begin position="12"/>
        <end position="34"/>
    </location>
</feature>
<keyword evidence="1" id="KW-0472">Membrane</keyword>
<reference evidence="3" key="1">
    <citation type="submission" date="2019-09" db="EMBL/GenBank/DDBJ databases">
        <title>Characterisation of the sponge microbiome using genome-centric metagenomics.</title>
        <authorList>
            <person name="Engelberts J.P."/>
            <person name="Robbins S.J."/>
            <person name="De Goeij J.M."/>
            <person name="Aranda M."/>
            <person name="Bell S.C."/>
            <person name="Webster N.S."/>
        </authorList>
    </citation>
    <scope>NUCLEOTIDE SEQUENCE</scope>
    <source>
        <strain evidence="3">SB0664_bin_43</strain>
    </source>
</reference>
<proteinExistence type="predicted"/>
<dbReference type="PANTHER" id="PTHR35342">
    <property type="entry name" value="TRICARBOXYLIC TRANSPORT PROTEIN"/>
    <property type="match status" value="1"/>
</dbReference>
<keyword evidence="1" id="KW-0812">Transmembrane</keyword>
<dbReference type="InterPro" id="IPR002823">
    <property type="entry name" value="DUF112_TM"/>
</dbReference>
<feature type="transmembrane region" description="Helical" evidence="1">
    <location>
        <begin position="40"/>
        <end position="64"/>
    </location>
</feature>
<feature type="transmembrane region" description="Helical" evidence="1">
    <location>
        <begin position="168"/>
        <end position="187"/>
    </location>
</feature>
<dbReference type="AlphaFoldDB" id="A0A6B0Y124"/>
<dbReference type="Pfam" id="PF01970">
    <property type="entry name" value="TctA"/>
    <property type="match status" value="1"/>
</dbReference>
<gene>
    <name evidence="3" type="ORF">F4Y60_05840</name>
</gene>
<feature type="transmembrane region" description="Helical" evidence="1">
    <location>
        <begin position="434"/>
        <end position="451"/>
    </location>
</feature>
<organism evidence="3">
    <name type="scientific">Boseongicola sp. SB0664_bin_43</name>
    <dbReference type="NCBI Taxonomy" id="2604844"/>
    <lineage>
        <taxon>Bacteria</taxon>
        <taxon>Pseudomonadati</taxon>
        <taxon>Pseudomonadota</taxon>
        <taxon>Alphaproteobacteria</taxon>
        <taxon>Rhodobacterales</taxon>
        <taxon>Paracoccaceae</taxon>
        <taxon>Boseongicola</taxon>
    </lineage>
</organism>
<feature type="transmembrane region" description="Helical" evidence="1">
    <location>
        <begin position="471"/>
        <end position="492"/>
    </location>
</feature>
<feature type="transmembrane region" description="Helical" evidence="1">
    <location>
        <begin position="319"/>
        <end position="345"/>
    </location>
</feature>
<name>A0A6B0Y124_9RHOB</name>
<dbReference type="PANTHER" id="PTHR35342:SF5">
    <property type="entry name" value="TRICARBOXYLIC TRANSPORT PROTEIN"/>
    <property type="match status" value="1"/>
</dbReference>
<keyword evidence="1" id="KW-1133">Transmembrane helix</keyword>
<accession>A0A6B0Y124</accession>
<feature type="transmembrane region" description="Helical" evidence="1">
    <location>
        <begin position="357"/>
        <end position="379"/>
    </location>
</feature>
<evidence type="ECO:0000256" key="1">
    <source>
        <dbReference type="SAM" id="Phobius"/>
    </source>
</evidence>
<protein>
    <submittedName>
        <fullName evidence="3">Tripartite tricarboxylate transporter permease</fullName>
    </submittedName>
</protein>